<comment type="caution">
    <text evidence="2">The sequence shown here is derived from an EMBL/GenBank/DDBJ whole genome shotgun (WGS) entry which is preliminary data.</text>
</comment>
<accession>A0AAE0ESJ9</accession>
<keyword evidence="3" id="KW-1185">Reference proteome</keyword>
<feature type="compositionally biased region" description="Basic and acidic residues" evidence="1">
    <location>
        <begin position="299"/>
        <end position="312"/>
    </location>
</feature>
<name>A0AAE0ESJ9_9CHLO</name>
<organism evidence="2 3">
    <name type="scientific">Cymbomonas tetramitiformis</name>
    <dbReference type="NCBI Taxonomy" id="36881"/>
    <lineage>
        <taxon>Eukaryota</taxon>
        <taxon>Viridiplantae</taxon>
        <taxon>Chlorophyta</taxon>
        <taxon>Pyramimonadophyceae</taxon>
        <taxon>Pyramimonadales</taxon>
        <taxon>Pyramimonadaceae</taxon>
        <taxon>Cymbomonas</taxon>
    </lineage>
</organism>
<dbReference type="AlphaFoldDB" id="A0AAE0ESJ9"/>
<feature type="region of interest" description="Disordered" evidence="1">
    <location>
        <begin position="278"/>
        <end position="312"/>
    </location>
</feature>
<gene>
    <name evidence="2" type="ORF">CYMTET_51283</name>
</gene>
<sequence>MSELKRKFWKRVCKAGAHGRDDKVLGAEVEEARVAAAMRCDEERAAEQAKLAELNVHHRMHVAAAGAHGRDDKVLGAEVKEARVAAAMRCDEERAAEQAKLAELNVQYRMHVAATLGRMGGATSIGCMWLRLGAHGAERQAMRCDEERAAEQAKLTELNVQYRMHVAAAGAHGRDDKVLGAEVEEARVAAAMRCDEERAAEQAKLAELNVHHRMHVAAAGAHGRDDKVLGAEVKEARFAHAGNFDVVEEKFKQAETVTQSGLIGRLIPFFSLYGNKGSKATEAPPFDDNAAHTNQLKAPETKRWKEQQKQKM</sequence>
<evidence type="ECO:0000313" key="3">
    <source>
        <dbReference type="Proteomes" id="UP001190700"/>
    </source>
</evidence>
<protein>
    <submittedName>
        <fullName evidence="2">Uncharacterized protein</fullName>
    </submittedName>
</protein>
<reference evidence="2 3" key="1">
    <citation type="journal article" date="2015" name="Genome Biol. Evol.">
        <title>Comparative Genomics of a Bacterivorous Green Alga Reveals Evolutionary Causalities and Consequences of Phago-Mixotrophic Mode of Nutrition.</title>
        <authorList>
            <person name="Burns J.A."/>
            <person name="Paasch A."/>
            <person name="Narechania A."/>
            <person name="Kim E."/>
        </authorList>
    </citation>
    <scope>NUCLEOTIDE SEQUENCE [LARGE SCALE GENOMIC DNA]</scope>
    <source>
        <strain evidence="2 3">PLY_AMNH</strain>
    </source>
</reference>
<evidence type="ECO:0000313" key="2">
    <source>
        <dbReference type="EMBL" id="KAK3238734.1"/>
    </source>
</evidence>
<dbReference type="EMBL" id="LGRX02034124">
    <property type="protein sequence ID" value="KAK3238734.1"/>
    <property type="molecule type" value="Genomic_DNA"/>
</dbReference>
<proteinExistence type="predicted"/>
<evidence type="ECO:0000256" key="1">
    <source>
        <dbReference type="SAM" id="MobiDB-lite"/>
    </source>
</evidence>
<dbReference type="Proteomes" id="UP001190700">
    <property type="component" value="Unassembled WGS sequence"/>
</dbReference>